<feature type="compositionally biased region" description="Basic and acidic residues" evidence="3">
    <location>
        <begin position="103"/>
        <end position="138"/>
    </location>
</feature>
<dbReference type="KEGG" id="dqu:106751595"/>
<feature type="region of interest" description="Disordered" evidence="3">
    <location>
        <begin position="1"/>
        <end position="207"/>
    </location>
</feature>
<gene>
    <name evidence="5" type="primary">LOC106751595</name>
</gene>
<feature type="region of interest" description="Disordered" evidence="3">
    <location>
        <begin position="373"/>
        <end position="402"/>
    </location>
</feature>
<evidence type="ECO:0000256" key="3">
    <source>
        <dbReference type="SAM" id="MobiDB-lite"/>
    </source>
</evidence>
<protein>
    <submittedName>
        <fullName evidence="5">Protein FAM114A2 isoform X1</fullName>
    </submittedName>
</protein>
<dbReference type="Pfam" id="PF05334">
    <property type="entry name" value="DUF719"/>
    <property type="match status" value="1"/>
</dbReference>
<feature type="compositionally biased region" description="Low complexity" evidence="3">
    <location>
        <begin position="139"/>
        <end position="154"/>
    </location>
</feature>
<feature type="compositionally biased region" description="Polar residues" evidence="3">
    <location>
        <begin position="263"/>
        <end position="272"/>
    </location>
</feature>
<comment type="similarity">
    <text evidence="1">Belongs to the FAM114 family.</text>
</comment>
<evidence type="ECO:0000313" key="4">
    <source>
        <dbReference type="Proteomes" id="UP000515204"/>
    </source>
</evidence>
<feature type="region of interest" description="Disordered" evidence="3">
    <location>
        <begin position="249"/>
        <end position="276"/>
    </location>
</feature>
<dbReference type="Proteomes" id="UP000515204">
    <property type="component" value="Unplaced"/>
</dbReference>
<name>A0A6P3YAK9_DINQU</name>
<evidence type="ECO:0000256" key="2">
    <source>
        <dbReference type="ARBA" id="ARBA00022553"/>
    </source>
</evidence>
<dbReference type="AlphaFoldDB" id="A0A6P3YAK9"/>
<feature type="compositionally biased region" description="Polar residues" evidence="3">
    <location>
        <begin position="373"/>
        <end position="386"/>
    </location>
</feature>
<feature type="compositionally biased region" description="Acidic residues" evidence="3">
    <location>
        <begin position="28"/>
        <end position="37"/>
    </location>
</feature>
<feature type="compositionally biased region" description="Basic and acidic residues" evidence="3">
    <location>
        <begin position="249"/>
        <end position="262"/>
    </location>
</feature>
<evidence type="ECO:0000313" key="5">
    <source>
        <dbReference type="RefSeq" id="XP_014488015.1"/>
    </source>
</evidence>
<feature type="compositionally biased region" description="Basic and acidic residues" evidence="3">
    <location>
        <begin position="171"/>
        <end position="189"/>
    </location>
</feature>
<organism evidence="4 5">
    <name type="scientific">Dinoponera quadriceps</name>
    <name type="common">South American ant</name>
    <dbReference type="NCBI Taxonomy" id="609295"/>
    <lineage>
        <taxon>Eukaryota</taxon>
        <taxon>Metazoa</taxon>
        <taxon>Ecdysozoa</taxon>
        <taxon>Arthropoda</taxon>
        <taxon>Hexapoda</taxon>
        <taxon>Insecta</taxon>
        <taxon>Pterygota</taxon>
        <taxon>Neoptera</taxon>
        <taxon>Endopterygota</taxon>
        <taxon>Hymenoptera</taxon>
        <taxon>Apocrita</taxon>
        <taxon>Aculeata</taxon>
        <taxon>Formicoidea</taxon>
        <taxon>Formicidae</taxon>
        <taxon>Ponerinae</taxon>
        <taxon>Ponerini</taxon>
        <taxon>Dinoponera</taxon>
    </lineage>
</organism>
<dbReference type="PANTHER" id="PTHR12842:SF6">
    <property type="entry name" value="FI01459P"/>
    <property type="match status" value="1"/>
</dbReference>
<keyword evidence="2" id="KW-0597">Phosphoprotein</keyword>
<dbReference type="GeneID" id="106751595"/>
<dbReference type="RefSeq" id="XP_014488015.1">
    <property type="nucleotide sequence ID" value="XM_014632529.1"/>
</dbReference>
<dbReference type="PANTHER" id="PTHR12842">
    <property type="entry name" value="FI01459P"/>
    <property type="match status" value="1"/>
</dbReference>
<sequence length="725" mass="80954">MFHERRRVPKVTEGEIRPYLDMAATSESDGDFESADEELGRGASIRRDTRMTYWTSPTTVDSESDDDTEYVQRMPCRSSSSQKKNEVWITNLPDVPMSSMTVSDKDSKADSGVKVESNVHEGRSADCAEKTTDDKQEDASVSVEASGSSVSTSAMEKKDLNPVLGSSKIAKSKDTVSKAEAARSEEVSRTPRQNPTRQSNVKKLGTKIAKQHNEFLVTDDVTAKRDEHSIENLNKESLQSEIKDAECRLQEKSENRPTDNRPESQSTDNVENLQEVDMPEELKSNKKFKEVFQPEGWEGLGSDIELPDELTEEKLQPILERLSLVNKEPESSLESWSNWGNWGVTSLINTATAGVSTLTSHVSQGLTLFDNTSEAAEPTEMTSAKQDATPGDSEMSESQEQESSLYSSFGFGNIMSGMSSITKLVELTSSKVMTGGLDTLEAIGKKTMEVLQDGDPGLKKKRAFFMNETDKPILSQILREAKEKAEIQERTIEERTLSRKVHFETLFDDYQGLVHLEALEILSKQSNMKIQQHLIELDANELLSVQETLEEIKELCDLGDECEEERSEKEFKNRLETSCHDLGVDITYEKLHGVWTETENYLASSSTYTSQEIFQTAVSTLAQFTAFSVERFHKTAELLLIKERRSTVNEADALVGLANILCEQISSLANSFCDTLNRFTSEAIPERSDDVNANITTIFLEAANANSYIQDAYRLLIPILQIGAI</sequence>
<dbReference type="OrthoDB" id="5597648at2759"/>
<proteinExistence type="inferred from homology"/>
<evidence type="ECO:0000256" key="1">
    <source>
        <dbReference type="ARBA" id="ARBA00006903"/>
    </source>
</evidence>
<feature type="compositionally biased region" description="Polar residues" evidence="3">
    <location>
        <begin position="190"/>
        <end position="201"/>
    </location>
</feature>
<reference evidence="5" key="1">
    <citation type="submission" date="2025-08" db="UniProtKB">
        <authorList>
            <consortium name="RefSeq"/>
        </authorList>
    </citation>
    <scope>IDENTIFICATION</scope>
</reference>
<accession>A0A6P3YAK9</accession>
<dbReference type="InterPro" id="IPR007998">
    <property type="entry name" value="DUF719"/>
</dbReference>
<keyword evidence="4" id="KW-1185">Reference proteome</keyword>